<accession>A0A369UK80</accession>
<dbReference type="AlphaFoldDB" id="A0A369UK80"/>
<dbReference type="PRINTS" id="PR00080">
    <property type="entry name" value="SDRFAMILY"/>
</dbReference>
<keyword evidence="6" id="KW-1185">Reference proteome</keyword>
<dbReference type="PANTHER" id="PTHR43963">
    <property type="entry name" value="CARBONYL REDUCTASE 1-RELATED"/>
    <property type="match status" value="1"/>
</dbReference>
<comment type="similarity">
    <text evidence="1 4">Belongs to the short-chain dehydrogenases/reductases (SDR) family.</text>
</comment>
<protein>
    <submittedName>
        <fullName evidence="5">SDR family NAD(P)-dependent oxidoreductase</fullName>
    </submittedName>
</protein>
<keyword evidence="3" id="KW-0560">Oxidoreductase</keyword>
<dbReference type="InterPro" id="IPR036291">
    <property type="entry name" value="NAD(P)-bd_dom_sf"/>
</dbReference>
<dbReference type="PANTHER" id="PTHR43963:SF6">
    <property type="entry name" value="CHAIN DEHYDROGENASE FAMILY PROTEIN, PUTATIVE (AFU_ORTHOLOGUE AFUA_3G15350)-RELATED"/>
    <property type="match status" value="1"/>
</dbReference>
<dbReference type="RefSeq" id="WP_114846260.1">
    <property type="nucleotide sequence ID" value="NZ_JBHSPE010000008.1"/>
</dbReference>
<dbReference type="OrthoDB" id="5786478at2"/>
<evidence type="ECO:0000256" key="2">
    <source>
        <dbReference type="ARBA" id="ARBA00022857"/>
    </source>
</evidence>
<dbReference type="GO" id="GO:0016491">
    <property type="term" value="F:oxidoreductase activity"/>
    <property type="evidence" value="ECO:0007669"/>
    <property type="project" value="UniProtKB-KW"/>
</dbReference>
<gene>
    <name evidence="5" type="ORF">DVJ77_14740</name>
</gene>
<name>A0A369UK80_9GAMM</name>
<dbReference type="EMBL" id="QQAH01000013">
    <property type="protein sequence ID" value="RDD80956.1"/>
    <property type="molecule type" value="Genomic_DNA"/>
</dbReference>
<sequence length="257" mass="26898">MSALPFPRALRQSSRGHALAVEPPLSQRVALVSGANRGLGLEVARQLAASGMSVLLGSRTLAAGEKAARQIRRDGGDAVAVKLDVTVQAEIDALIKRIDTDYGRLDVLINNAGAYFDTGDHPSSVDINAVRGALDTNLLGAWRLCEATLPLMRRHGYGRIVNVSSGCAALASDGEGCPAYRVSKVALNSYTRMLAAELRGSGILVNAVCPGWVATDMGGLGGRPVTEGAAGIVWAACLPGQTSITGGFFRDQMRIAW</sequence>
<dbReference type="PRINTS" id="PR00081">
    <property type="entry name" value="GDHRDH"/>
</dbReference>
<dbReference type="InterPro" id="IPR002347">
    <property type="entry name" value="SDR_fam"/>
</dbReference>
<proteinExistence type="inferred from homology"/>
<organism evidence="5 6">
    <name type="scientific">Dyella tabacisoli</name>
    <dbReference type="NCBI Taxonomy" id="2282381"/>
    <lineage>
        <taxon>Bacteria</taxon>
        <taxon>Pseudomonadati</taxon>
        <taxon>Pseudomonadota</taxon>
        <taxon>Gammaproteobacteria</taxon>
        <taxon>Lysobacterales</taxon>
        <taxon>Rhodanobacteraceae</taxon>
        <taxon>Dyella</taxon>
    </lineage>
</organism>
<evidence type="ECO:0000256" key="3">
    <source>
        <dbReference type="ARBA" id="ARBA00023002"/>
    </source>
</evidence>
<dbReference type="Pfam" id="PF00106">
    <property type="entry name" value="adh_short"/>
    <property type="match status" value="1"/>
</dbReference>
<dbReference type="Gene3D" id="3.40.50.720">
    <property type="entry name" value="NAD(P)-binding Rossmann-like Domain"/>
    <property type="match status" value="1"/>
</dbReference>
<dbReference type="SUPFAM" id="SSF51735">
    <property type="entry name" value="NAD(P)-binding Rossmann-fold domains"/>
    <property type="match status" value="1"/>
</dbReference>
<evidence type="ECO:0000256" key="1">
    <source>
        <dbReference type="ARBA" id="ARBA00006484"/>
    </source>
</evidence>
<evidence type="ECO:0000256" key="4">
    <source>
        <dbReference type="RuleBase" id="RU000363"/>
    </source>
</evidence>
<reference evidence="5 6" key="1">
    <citation type="submission" date="2018-07" db="EMBL/GenBank/DDBJ databases">
        <title>Dyella tabacisoli L4-6T, whole genome shotgun sequence.</title>
        <authorList>
            <person name="Zhou X.-K."/>
            <person name="Li W.-J."/>
            <person name="Duan Y.-Q."/>
        </authorList>
    </citation>
    <scope>NUCLEOTIDE SEQUENCE [LARGE SCALE GENOMIC DNA]</scope>
    <source>
        <strain evidence="5 6">L4-6</strain>
    </source>
</reference>
<evidence type="ECO:0000313" key="5">
    <source>
        <dbReference type="EMBL" id="RDD80956.1"/>
    </source>
</evidence>
<keyword evidence="2" id="KW-0521">NADP</keyword>
<evidence type="ECO:0000313" key="6">
    <source>
        <dbReference type="Proteomes" id="UP000253782"/>
    </source>
</evidence>
<comment type="caution">
    <text evidence="5">The sequence shown here is derived from an EMBL/GenBank/DDBJ whole genome shotgun (WGS) entry which is preliminary data.</text>
</comment>
<dbReference type="Proteomes" id="UP000253782">
    <property type="component" value="Unassembled WGS sequence"/>
</dbReference>